<evidence type="ECO:0000313" key="1">
    <source>
        <dbReference type="EMBL" id="DAF52801.1"/>
    </source>
</evidence>
<accession>A0A8S5SP72</accession>
<organism evidence="1">
    <name type="scientific">Siphoviridae sp. ctqSm5</name>
    <dbReference type="NCBI Taxonomy" id="2827949"/>
    <lineage>
        <taxon>Viruses</taxon>
        <taxon>Duplodnaviria</taxon>
        <taxon>Heunggongvirae</taxon>
        <taxon>Uroviricota</taxon>
        <taxon>Caudoviricetes</taxon>
    </lineage>
</organism>
<name>A0A8S5SP72_9CAUD</name>
<dbReference type="EMBL" id="BK032642">
    <property type="protein sequence ID" value="DAF52801.1"/>
    <property type="molecule type" value="Genomic_DNA"/>
</dbReference>
<proteinExistence type="predicted"/>
<sequence length="74" mass="8518">MPVNFCTSTSQYVQLGSLDPASSLMNFYIFLCSSDYIFISERCFPFPLSIAYNVLYSIPSKKTLYLAKSLMFFR</sequence>
<reference evidence="1" key="1">
    <citation type="journal article" date="2021" name="Proc. Natl. Acad. Sci. U.S.A.">
        <title>A Catalog of Tens of Thousands of Viruses from Human Metagenomes Reveals Hidden Associations with Chronic Diseases.</title>
        <authorList>
            <person name="Tisza M.J."/>
            <person name="Buck C.B."/>
        </authorList>
    </citation>
    <scope>NUCLEOTIDE SEQUENCE</scope>
    <source>
        <strain evidence="1">CtqSm5</strain>
    </source>
</reference>
<protein>
    <submittedName>
        <fullName evidence="1">Uncharacterized protein</fullName>
    </submittedName>
</protein>